<comment type="caution">
    <text evidence="4">The sequence shown here is derived from an EMBL/GenBank/DDBJ whole genome shotgun (WGS) entry which is preliminary data.</text>
</comment>
<comment type="similarity">
    <text evidence="1">Belongs to the LOB domain-containing protein family.</text>
</comment>
<evidence type="ECO:0000256" key="1">
    <source>
        <dbReference type="ARBA" id="ARBA00005474"/>
    </source>
</evidence>
<dbReference type="PROSITE" id="PS50891">
    <property type="entry name" value="LOB"/>
    <property type="match status" value="1"/>
</dbReference>
<accession>A0A426Z6G7</accession>
<reference evidence="4 5" key="1">
    <citation type="journal article" date="2014" name="Agronomy (Basel)">
        <title>A Draft Genome Sequence for Ensete ventricosum, the Drought-Tolerant Tree Against Hunger.</title>
        <authorList>
            <person name="Harrison J."/>
            <person name="Moore K.A."/>
            <person name="Paszkiewicz K."/>
            <person name="Jones T."/>
            <person name="Grant M."/>
            <person name="Ambacheew D."/>
            <person name="Muzemil S."/>
            <person name="Studholme D.J."/>
        </authorList>
    </citation>
    <scope>NUCLEOTIDE SEQUENCE [LARGE SCALE GENOMIC DNA]</scope>
</reference>
<gene>
    <name evidence="4" type="ORF">B296_00013019</name>
</gene>
<proteinExistence type="inferred from homology"/>
<protein>
    <recommendedName>
        <fullName evidence="3">LOB domain-containing protein</fullName>
    </recommendedName>
</protein>
<dbReference type="Proteomes" id="UP000287651">
    <property type="component" value="Unassembled WGS sequence"/>
</dbReference>
<feature type="domain" description="LOB" evidence="3">
    <location>
        <begin position="7"/>
        <end position="108"/>
    </location>
</feature>
<dbReference type="Pfam" id="PF03195">
    <property type="entry name" value="LOB"/>
    <property type="match status" value="1"/>
</dbReference>
<dbReference type="InterPro" id="IPR004883">
    <property type="entry name" value="LOB"/>
</dbReference>
<feature type="region of interest" description="Disordered" evidence="2">
    <location>
        <begin position="179"/>
        <end position="206"/>
    </location>
</feature>
<evidence type="ECO:0000313" key="4">
    <source>
        <dbReference type="EMBL" id="RRT59562.1"/>
    </source>
</evidence>
<feature type="compositionally biased region" description="Polar residues" evidence="2">
    <location>
        <begin position="197"/>
        <end position="206"/>
    </location>
</feature>
<evidence type="ECO:0000313" key="5">
    <source>
        <dbReference type="Proteomes" id="UP000287651"/>
    </source>
</evidence>
<dbReference type="EMBL" id="AMZH03008158">
    <property type="protein sequence ID" value="RRT59562.1"/>
    <property type="molecule type" value="Genomic_DNA"/>
</dbReference>
<evidence type="ECO:0000256" key="2">
    <source>
        <dbReference type="SAM" id="MobiDB-lite"/>
    </source>
</evidence>
<dbReference type="AlphaFoldDB" id="A0A426Z6G7"/>
<evidence type="ECO:0000259" key="3">
    <source>
        <dbReference type="PROSITE" id="PS50891"/>
    </source>
</evidence>
<dbReference type="PANTHER" id="PTHR31301:SF68">
    <property type="entry name" value="LOB DOMAIN-CONTAINING PROTEIN 32-RELATED"/>
    <property type="match status" value="1"/>
</dbReference>
<organism evidence="4 5">
    <name type="scientific">Ensete ventricosum</name>
    <name type="common">Abyssinian banana</name>
    <name type="synonym">Musa ensete</name>
    <dbReference type="NCBI Taxonomy" id="4639"/>
    <lineage>
        <taxon>Eukaryota</taxon>
        <taxon>Viridiplantae</taxon>
        <taxon>Streptophyta</taxon>
        <taxon>Embryophyta</taxon>
        <taxon>Tracheophyta</taxon>
        <taxon>Spermatophyta</taxon>
        <taxon>Magnoliopsida</taxon>
        <taxon>Liliopsida</taxon>
        <taxon>Zingiberales</taxon>
        <taxon>Musaceae</taxon>
        <taxon>Ensete</taxon>
    </lineage>
</organism>
<dbReference type="PANTHER" id="PTHR31301">
    <property type="entry name" value="LOB DOMAIN-CONTAINING PROTEIN 4-RELATED"/>
    <property type="match status" value="1"/>
</dbReference>
<sequence>MSAASSSPCAACRFLRRKCTPGCVFAPYFRPDQPMKFTSVHRVFGASNVAKLLGELSPWQREDAVNSLAYEAEARLHDPVYGCVGHICFLQRKLHQVQRDLYNARKELSAYLSAPIADPHHQQPQAASPSSHQQILLHELQQQMAAVQQIAANRERDNQQEMSRFSTVFQMAGGATMAATTGPPALLPPRPSEGVFSLQQQHNERK</sequence>
<name>A0A426Z6G7_ENSVE</name>